<dbReference type="InterPro" id="IPR025476">
    <property type="entry name" value="Helitron_helicase-like"/>
</dbReference>
<keyword evidence="4" id="KW-0378">Hydrolase</keyword>
<feature type="compositionally biased region" description="Low complexity" evidence="5">
    <location>
        <begin position="317"/>
        <end position="327"/>
    </location>
</feature>
<feature type="domain" description="RING-type" evidence="6">
    <location>
        <begin position="2645"/>
        <end position="2687"/>
    </location>
</feature>
<feature type="region of interest" description="Disordered" evidence="5">
    <location>
        <begin position="2081"/>
        <end position="2140"/>
    </location>
</feature>
<feature type="region of interest" description="Disordered" evidence="5">
    <location>
        <begin position="2567"/>
        <end position="2611"/>
    </location>
</feature>
<dbReference type="SMART" id="SM00184">
    <property type="entry name" value="RING"/>
    <property type="match status" value="1"/>
</dbReference>
<keyword evidence="4" id="KW-0234">DNA repair</keyword>
<dbReference type="GO" id="GO:0006281">
    <property type="term" value="P:DNA repair"/>
    <property type="evidence" value="ECO:0007669"/>
    <property type="project" value="UniProtKB-KW"/>
</dbReference>
<dbReference type="InterPro" id="IPR049163">
    <property type="entry name" value="Pif1-like_2B_dom"/>
</dbReference>
<dbReference type="InterPro" id="IPR013083">
    <property type="entry name" value="Znf_RING/FYVE/PHD"/>
</dbReference>
<keyword evidence="2" id="KW-0862">Zinc</keyword>
<reference evidence="9" key="1">
    <citation type="submission" date="2022-11" db="UniProtKB">
        <authorList>
            <consortium name="WormBaseParasite"/>
        </authorList>
    </citation>
    <scope>IDENTIFICATION</scope>
</reference>
<dbReference type="PROSITE" id="PS50802">
    <property type="entry name" value="OTU"/>
    <property type="match status" value="1"/>
</dbReference>
<keyword evidence="4" id="KW-0067">ATP-binding</keyword>
<dbReference type="Pfam" id="PF21530">
    <property type="entry name" value="Pif1_2B_dom"/>
    <property type="match status" value="1"/>
</dbReference>
<feature type="region of interest" description="Disordered" evidence="5">
    <location>
        <begin position="2442"/>
        <end position="2465"/>
    </location>
</feature>
<keyword evidence="4" id="KW-0233">DNA recombination</keyword>
<proteinExistence type="inferred from homology"/>
<dbReference type="InterPro" id="IPR001841">
    <property type="entry name" value="Znf_RING"/>
</dbReference>
<comment type="catalytic activity">
    <reaction evidence="4">
        <text>ATP + H2O = ADP + phosphate + H(+)</text>
        <dbReference type="Rhea" id="RHEA:13065"/>
        <dbReference type="ChEBI" id="CHEBI:15377"/>
        <dbReference type="ChEBI" id="CHEBI:15378"/>
        <dbReference type="ChEBI" id="CHEBI:30616"/>
        <dbReference type="ChEBI" id="CHEBI:43474"/>
        <dbReference type="ChEBI" id="CHEBI:456216"/>
        <dbReference type="EC" id="5.6.2.3"/>
    </reaction>
</comment>
<evidence type="ECO:0000313" key="9">
    <source>
        <dbReference type="WBParaSite" id="Gr19_v10_g15385.t2"/>
    </source>
</evidence>
<keyword evidence="1 3" id="KW-0479">Metal-binding</keyword>
<evidence type="ECO:0000256" key="5">
    <source>
        <dbReference type="SAM" id="MobiDB-lite"/>
    </source>
</evidence>
<dbReference type="PANTHER" id="PTHR10492">
    <property type="match status" value="1"/>
</dbReference>
<accession>A0A914H9V4</accession>
<feature type="region of interest" description="Disordered" evidence="5">
    <location>
        <begin position="2481"/>
        <end position="2525"/>
    </location>
</feature>
<protein>
    <recommendedName>
        <fullName evidence="4">ATP-dependent DNA helicase</fullName>
        <ecNumber evidence="4">5.6.2.3</ecNumber>
    </recommendedName>
</protein>
<comment type="cofactor">
    <cofactor evidence="4">
        <name>Mg(2+)</name>
        <dbReference type="ChEBI" id="CHEBI:18420"/>
    </cofactor>
</comment>
<dbReference type="Pfam" id="PF05970">
    <property type="entry name" value="PIF1"/>
    <property type="match status" value="1"/>
</dbReference>
<dbReference type="WBParaSite" id="Gr19_v10_g15385.t2">
    <property type="protein sequence ID" value="Gr19_v10_g15385.t2"/>
    <property type="gene ID" value="Gr19_v10_g15385"/>
</dbReference>
<dbReference type="GO" id="GO:0016787">
    <property type="term" value="F:hydrolase activity"/>
    <property type="evidence" value="ECO:0007669"/>
    <property type="project" value="UniProtKB-KW"/>
</dbReference>
<dbReference type="InterPro" id="IPR027417">
    <property type="entry name" value="P-loop_NTPase"/>
</dbReference>
<dbReference type="CDD" id="cd22744">
    <property type="entry name" value="OTU"/>
    <property type="match status" value="1"/>
</dbReference>
<dbReference type="InterPro" id="IPR010285">
    <property type="entry name" value="DNA_helicase_pif1-like_DEAD"/>
</dbReference>
<dbReference type="GO" id="GO:0005524">
    <property type="term" value="F:ATP binding"/>
    <property type="evidence" value="ECO:0007669"/>
    <property type="project" value="UniProtKB-KW"/>
</dbReference>
<dbReference type="Pfam" id="PF14214">
    <property type="entry name" value="Helitron_like_N"/>
    <property type="match status" value="1"/>
</dbReference>
<evidence type="ECO:0000259" key="7">
    <source>
        <dbReference type="PROSITE" id="PS50802"/>
    </source>
</evidence>
<keyword evidence="4" id="KW-0547">Nucleotide-binding</keyword>
<feature type="region of interest" description="Disordered" evidence="5">
    <location>
        <begin position="374"/>
        <end position="403"/>
    </location>
</feature>
<dbReference type="EC" id="5.6.2.3" evidence="4"/>
<dbReference type="SUPFAM" id="SSF52540">
    <property type="entry name" value="P-loop containing nucleoside triphosphate hydrolases"/>
    <property type="match status" value="2"/>
</dbReference>
<sequence>MPKLLYCSPERRPSTHMALNLVPKDIDMTVFDAPIKHRCWTKDCRRRDDLLLMLEKGNKLGYVSFLRQLVNEMQQFRSAAALEERRQRGQGIRVSSGARGWGEFDGWQDIKLPATELTTINTSKVQQLPDFSSSCVLNGNTSRKKTSTGRWLNCSGPIASWTYTTTPIGLEPVKQPSQKPVGQNSIVPERVLHKQPAQWMTITNGKQPISLFIGPLDTLLLSNKSLYEAEVARMIERNERQTKTGCGKSDRLTSTIRLAPQHQVHWKKELEGALPTAAQLPQRVAGEAFVSSASPSPSLAATPALMSECVQPQLSISAESTAASAETPTGKGTPRSRSAQTGRFKKNLLPIQYDGDGLCVAPCTAEDISFTTEENEDSILMPPPISRATRQRKPPQRYSSSSLDRWPDVPISCICKNNTHTGFCASMSAKHTPRYYNTFLPFGDNKLYRCPHCAALLLKSEATGPAAFSKCCAKGQVKLEQQFYELQRPFLRPAQRLQNDEEVHNQLDNNSKLLDCLLNDLIMGRHPLSNKFIKLVARFNHELAFGTATTEQKPVPGGYQPVKMNGMVTYRLSGLNPPRNADGSTREELCGQVWTLNPDDAIELRQRRNLDAGLQLDVCYSAILLNFHSMFTFLQNDLLELLHRLMSHQQIGHPLSGLYFHLKRIYEEAKQQQSDRDGPSVDNLRIRLLTRGEVMQQNLPEAHNIHPHQLQLPESVNQLAQLFFVDGDDGLPPAAEQGVMLKTKSGALTILPWWDNWIDGALCPLLFPCGGSVWKPSLPLATPDSAAALSLQQVRQDHEDQHVVPVLAEEDVEWQNNPYANEEEDILAEADEDGEGEQLLLEAEPKKVHHVSRSQAARYMMQLRAPPRHAGPQQRNHWHDPHWLWWARRLAEFFVCLLSNRIDRDKFANIKKNQPEQRSILPAHLVRHFEREAQKQLDPQGQLLGDRAQLGRIFLAPRTLRGSRAYYQLQFADAMAICRQLGAPHLLITFTMSSAAKEFDTMLWAGQHWYNRPDIADRLFIDKSKEFLKDIVQRQVMGPVKAWFYSVEHQERGLPHIHLCLILDFARMEMSMEDYIDEYISAEIPDLPHESDNSQAAKLQRLFRRFIMENMYHTCSTRYCIVDGKCTKHFPRPFAEQTVIDERIVGVQYRRRPPAQSESERLQRPERFACAVSGKDNRFVVPHNRFLALKYRSHINVEWIQGDACIKYVLKYVMKGCQLAFVQIVNDTAMTTAGNVVVNYDEFRQIRMARYQTPNEALLSIWGNKIVRKSHQVEHQRFHLPGQNRLVVLVGREEERAEEERARIEAGQDQASALTAYFELNAALEPDVARRYTFMTICHDFCYDRRANRWKRRVQQRKNHLAMLEAASAGNFEHQALRMLLLHVHGPTGWHDLYAGQTTFVDAAKAMGLLEDSSLWVDTILEALSGLPTFRRRINWTAVLFANSGILDASSVLDRVLLDSRRLLTPRAMLYQDLDVVRQYVLCRMELVFRLHGVDPASFNSCCERLGLPAPLGFVMPNEDIIEAEYNAGDYGNRLWAQFLQEDSEHNDIATDGPMTTVQYAAKDAEFSAQLNDKQRAFIDAVCASLLRRRRATLEPAQQLFMLTGDGGTGKTFAYNALIARLKSTMACRLLATASTGIAAELLFEGATLHSKLRVPIDIDDDTMPMLDYESDPAKLLRALELLIIDEISIANKNVINYVDKLLRSIDVANQEKHFGGKIVVFGGDWKQLLPVAESSGAPGLDNVNLSYWLSVKTTPWFTNGLVNIHRLTVNMRVTGNQEDYRRTLKTWGTGVTVRTAATDDRRRPYVQLCPSLCLSSEEALIEFVFGDALKDPLANIEQLRGTAILCPLNKDTFKLNAELMTRISNSMSTPVQQSERVYMSVDTVDPDSPMDILALNVADRYIENIYGKTPPGMPEHSLQLKIGAVMMVIKNISVAHGLCNGTRVQIIALGDNIITCRYIQGPRTGTEFKMYRHRFRFGGKGKEVTRHGAVKWTRLQFPLRPGFVITTHKSQGQTLARVGVHLSSSQCFAHGQFYVAMSRVRTSDDIRVLTSARSANCVQNWVVQTVVDKEDIEEARQYAGPTAALQPLPPGPSSLLAPRSTPTEPHNNEDPTDSSDDDDDDQRPQRHRGRCQVATPSLPSGQQIFSAQQPTTSVVLPPPVQQLSRRIHIDRGLYFEDVLGDGDCFYRAIVRHLFGYDNGEAELSECDAMAQEAAQRSLRRAVARSIQQRYHFAPEEERQRMHYAVFPVEGLPADDPDYQLRQLFARAGIENIPSYAQRIFYPAANDPAAWANANFEGLYAADVLGRNIYVLDDVADANGRHQQRDLYILMPGFQQYRIERLTHNDFLAIQRTPRFVRRGEMQVVHQQNGPIEVQNPIIIRRRQNHFDAVHTSYRRQRTSTGFDRLSAVPAYQWSASEDAHHLSPSTSVVQQFSPLLRVEVARQQQSPEHQRMSPSVVRMSRERASGQMSLLAEDMENLLSPEKKRVRPSKTSPPRAPVLKCLQREKAEKKKRWSEMMAAEGRRQLQQAEEAQRCEQERQTVAHQQLEVEERRQKLHQRREHITQLWQPQLRVSPAPTSFSAPNAFTARPSPPPSPAPKGKGQGSAMDSVQEQSLENFESATAGLSRAQLKRLPYTVAGQPSGDCCICKLEIRANNAITTLPCGHKNFHTSCLKKWLKTSATCPNCRAEINL</sequence>
<dbReference type="Proteomes" id="UP000887572">
    <property type="component" value="Unplaced"/>
</dbReference>
<evidence type="ECO:0000313" key="8">
    <source>
        <dbReference type="Proteomes" id="UP000887572"/>
    </source>
</evidence>
<feature type="domain" description="OTU" evidence="7">
    <location>
        <begin position="2174"/>
        <end position="2393"/>
    </location>
</feature>
<evidence type="ECO:0000256" key="1">
    <source>
        <dbReference type="ARBA" id="ARBA00022771"/>
    </source>
</evidence>
<dbReference type="Gene3D" id="3.30.40.10">
    <property type="entry name" value="Zinc/RING finger domain, C3HC4 (zinc finger)"/>
    <property type="match status" value="1"/>
</dbReference>
<dbReference type="SUPFAM" id="SSF57850">
    <property type="entry name" value="RING/U-box"/>
    <property type="match status" value="1"/>
</dbReference>
<dbReference type="GO" id="GO:0008270">
    <property type="term" value="F:zinc ion binding"/>
    <property type="evidence" value="ECO:0007669"/>
    <property type="project" value="UniProtKB-KW"/>
</dbReference>
<dbReference type="Pfam" id="PF13639">
    <property type="entry name" value="zf-RING_2"/>
    <property type="match status" value="1"/>
</dbReference>
<dbReference type="GO" id="GO:0000723">
    <property type="term" value="P:telomere maintenance"/>
    <property type="evidence" value="ECO:0007669"/>
    <property type="project" value="InterPro"/>
</dbReference>
<dbReference type="Gene3D" id="3.40.50.300">
    <property type="entry name" value="P-loop containing nucleotide triphosphate hydrolases"/>
    <property type="match status" value="1"/>
</dbReference>
<dbReference type="GO" id="GO:0006310">
    <property type="term" value="P:DNA recombination"/>
    <property type="evidence" value="ECO:0007669"/>
    <property type="project" value="UniProtKB-KW"/>
</dbReference>
<evidence type="ECO:0000256" key="3">
    <source>
        <dbReference type="PROSITE-ProRule" id="PRU00175"/>
    </source>
</evidence>
<keyword evidence="1 3" id="KW-0863">Zinc-finger</keyword>
<dbReference type="InterPro" id="IPR003323">
    <property type="entry name" value="OTU_dom"/>
</dbReference>
<evidence type="ECO:0000256" key="4">
    <source>
        <dbReference type="RuleBase" id="RU363044"/>
    </source>
</evidence>
<comment type="similarity">
    <text evidence="4">Belongs to the helicase family.</text>
</comment>
<feature type="region of interest" description="Disordered" evidence="5">
    <location>
        <begin position="317"/>
        <end position="344"/>
    </location>
</feature>
<keyword evidence="8" id="KW-1185">Reference proteome</keyword>
<dbReference type="Gene3D" id="3.90.70.80">
    <property type="match status" value="1"/>
</dbReference>
<name>A0A914H9V4_GLORO</name>
<keyword evidence="4" id="KW-0347">Helicase</keyword>
<dbReference type="GO" id="GO:0043139">
    <property type="term" value="F:5'-3' DNA helicase activity"/>
    <property type="evidence" value="ECO:0007669"/>
    <property type="project" value="UniProtKB-EC"/>
</dbReference>
<evidence type="ECO:0000259" key="6">
    <source>
        <dbReference type="PROSITE" id="PS50089"/>
    </source>
</evidence>
<organism evidence="8 9">
    <name type="scientific">Globodera rostochiensis</name>
    <name type="common">Golden nematode worm</name>
    <name type="synonym">Heterodera rostochiensis</name>
    <dbReference type="NCBI Taxonomy" id="31243"/>
    <lineage>
        <taxon>Eukaryota</taxon>
        <taxon>Metazoa</taxon>
        <taxon>Ecdysozoa</taxon>
        <taxon>Nematoda</taxon>
        <taxon>Chromadorea</taxon>
        <taxon>Rhabditida</taxon>
        <taxon>Tylenchina</taxon>
        <taxon>Tylenchomorpha</taxon>
        <taxon>Tylenchoidea</taxon>
        <taxon>Heteroderidae</taxon>
        <taxon>Heteroderinae</taxon>
        <taxon>Globodera</taxon>
    </lineage>
</organism>
<keyword evidence="4" id="KW-0227">DNA damage</keyword>
<evidence type="ECO:0000256" key="2">
    <source>
        <dbReference type="ARBA" id="ARBA00022833"/>
    </source>
</evidence>
<dbReference type="PROSITE" id="PS50089">
    <property type="entry name" value="ZF_RING_2"/>
    <property type="match status" value="1"/>
</dbReference>
<feature type="compositionally biased region" description="Acidic residues" evidence="5">
    <location>
        <begin position="2111"/>
        <end position="2122"/>
    </location>
</feature>